<dbReference type="AlphaFoldDB" id="D4ZKF5"/>
<organism evidence="2 3">
    <name type="scientific">Shewanella violacea (strain JCM 10179 / CIP 106290 / LMG 19151 / DSS12)</name>
    <dbReference type="NCBI Taxonomy" id="637905"/>
    <lineage>
        <taxon>Bacteria</taxon>
        <taxon>Pseudomonadati</taxon>
        <taxon>Pseudomonadota</taxon>
        <taxon>Gammaproteobacteria</taxon>
        <taxon>Alteromonadales</taxon>
        <taxon>Shewanellaceae</taxon>
        <taxon>Shewanella</taxon>
    </lineage>
</organism>
<dbReference type="eggNOG" id="ENOG5031P5X">
    <property type="taxonomic scope" value="Bacteria"/>
</dbReference>
<dbReference type="HOGENOM" id="CLU_527739_0_0_6"/>
<dbReference type="SUPFAM" id="SSF50939">
    <property type="entry name" value="Sialidases"/>
    <property type="match status" value="1"/>
</dbReference>
<feature type="transmembrane region" description="Helical" evidence="1">
    <location>
        <begin position="20"/>
        <end position="42"/>
    </location>
</feature>
<keyword evidence="1" id="KW-0472">Membrane</keyword>
<protein>
    <submittedName>
        <fullName evidence="2">BNR repeat protein</fullName>
    </submittedName>
</protein>
<keyword evidence="1" id="KW-1133">Transmembrane helix</keyword>
<dbReference type="RefSeq" id="WP_013051459.1">
    <property type="nucleotide sequence ID" value="NC_014012.1"/>
</dbReference>
<proteinExistence type="predicted"/>
<gene>
    <name evidence="2" type="ordered locus">SVI_2183</name>
</gene>
<keyword evidence="1" id="KW-0812">Transmembrane</keyword>
<keyword evidence="3" id="KW-1185">Reference proteome</keyword>
<dbReference type="OrthoDB" id="6263650at2"/>
<dbReference type="KEGG" id="svo:SVI_2183"/>
<accession>D4ZKF5</accession>
<sequence>MIVNSSIKNGFLSMKKEGMFFGIVSCSGIIKVTLLLNGGHVLESKMWVGMSLPQAMPYDTIRIESELDQPVEFWAGKMPMTQSGSMIVRGANAIRCSKIAVMGEALITGTDLTRSAVRVRTDKEVMLGGAGFGGVGWRLPAGNYEEIPLAGSLYAYRLMPVLKVTESVYIESITGKFPDSTDVEFMNISDDETVMLTWKFNATPKIWTAGTGWIPHANFASHVGGGLTDSFGFYKDIVTKKLYAIVFNGSNGAHSLQYGSFYIYESADNGLNFDLIKLINFTDKTSAPANNSSTKMHVIKSGNVLSMSLGGVGVGFNVETREWNAVAAGQLPVNHLNSGISRFWFTSNDMTQASWLSNQDYILRHSLDLVNWDKTFTKEFTDLYVISNQVMLGWNNYGVRRHYITNDGGVTWHDTGANLGNGEEDMPVHMFDGIWCHFYGDVIRTYQIADGALVVSQSLDVKSGSGQSYPYILPNGKVYRLNDTKTVAGFYDADVWQLNLVGDLTPALVEVMELLS</sequence>
<dbReference type="Proteomes" id="UP000002350">
    <property type="component" value="Chromosome"/>
</dbReference>
<dbReference type="EMBL" id="AP011177">
    <property type="protein sequence ID" value="BAJ02154.1"/>
    <property type="molecule type" value="Genomic_DNA"/>
</dbReference>
<reference evidence="3" key="1">
    <citation type="journal article" date="2010" name="Mol. Biosyst.">
        <title>Complete genome sequence and comparative analysis of Shewanella violacea, a psychrophilic and piezophilic bacterium from deep sea floor sediments.</title>
        <authorList>
            <person name="Aono E."/>
            <person name="Baba T."/>
            <person name="Ara T."/>
            <person name="Nishi T."/>
            <person name="Nakamichi T."/>
            <person name="Inamoto E."/>
            <person name="Toyonaga H."/>
            <person name="Hasegawa M."/>
            <person name="Takai Y."/>
            <person name="Okumura Y."/>
            <person name="Baba M."/>
            <person name="Tomita M."/>
            <person name="Kato C."/>
            <person name="Oshima T."/>
            <person name="Nakasone K."/>
            <person name="Mori H."/>
        </authorList>
    </citation>
    <scope>NUCLEOTIDE SEQUENCE [LARGE SCALE GENOMIC DNA]</scope>
    <source>
        <strain evidence="3">JCM 10179 / CIP 106290 / LMG 19151 / DSS12</strain>
    </source>
</reference>
<dbReference type="InterPro" id="IPR036278">
    <property type="entry name" value="Sialidase_sf"/>
</dbReference>
<dbReference type="STRING" id="637905.SVI_2183"/>
<evidence type="ECO:0000313" key="3">
    <source>
        <dbReference type="Proteomes" id="UP000002350"/>
    </source>
</evidence>
<name>D4ZKF5_SHEVD</name>
<evidence type="ECO:0000313" key="2">
    <source>
        <dbReference type="EMBL" id="BAJ02154.1"/>
    </source>
</evidence>
<evidence type="ECO:0000256" key="1">
    <source>
        <dbReference type="SAM" id="Phobius"/>
    </source>
</evidence>